<evidence type="ECO:0000313" key="5">
    <source>
        <dbReference type="Proteomes" id="UP000054477"/>
    </source>
</evidence>
<dbReference type="Gene3D" id="3.10.450.240">
    <property type="match status" value="1"/>
</dbReference>
<reference evidence="5" key="2">
    <citation type="submission" date="2015-01" db="EMBL/GenBank/DDBJ databases">
        <title>Evolutionary Origins and Diversification of the Mycorrhizal Mutualists.</title>
        <authorList>
            <consortium name="DOE Joint Genome Institute"/>
            <consortium name="Mycorrhizal Genomics Consortium"/>
            <person name="Kohler A."/>
            <person name="Kuo A."/>
            <person name="Nagy L.G."/>
            <person name="Floudas D."/>
            <person name="Copeland A."/>
            <person name="Barry K.W."/>
            <person name="Cichocki N."/>
            <person name="Veneault-Fourrey C."/>
            <person name="LaButti K."/>
            <person name="Lindquist E.A."/>
            <person name="Lipzen A."/>
            <person name="Lundell T."/>
            <person name="Morin E."/>
            <person name="Murat C."/>
            <person name="Riley R."/>
            <person name="Ohm R."/>
            <person name="Sun H."/>
            <person name="Tunlid A."/>
            <person name="Henrissat B."/>
            <person name="Grigoriev I.V."/>
            <person name="Hibbett D.S."/>
            <person name="Martin F."/>
        </authorList>
    </citation>
    <scope>NUCLEOTIDE SEQUENCE [LARGE SCALE GENOMIC DNA]</scope>
    <source>
        <strain evidence="5">LaAM-08-1</strain>
    </source>
</reference>
<accession>A0A0C9XQT3</accession>
<evidence type="ECO:0000256" key="3">
    <source>
        <dbReference type="ARBA" id="ARBA00023128"/>
    </source>
</evidence>
<name>A0A0C9XQT3_9AGAR</name>
<dbReference type="PANTHER" id="PTHR28554:SF1">
    <property type="entry name" value="LARGE RIBOSOMAL SUBUNIT PROTEIN ML45"/>
    <property type="match status" value="1"/>
</dbReference>
<dbReference type="InterPro" id="IPR051975">
    <property type="entry name" value="mtLSU_mL45"/>
</dbReference>
<dbReference type="STRING" id="1095629.A0A0C9XQT3"/>
<comment type="subcellular location">
    <subcellularLocation>
        <location evidence="1">Mitochondrion</location>
    </subcellularLocation>
</comment>
<gene>
    <name evidence="4" type="ORF">K443DRAFT_679491</name>
</gene>
<reference evidence="4 5" key="1">
    <citation type="submission" date="2014-04" db="EMBL/GenBank/DDBJ databases">
        <authorList>
            <consortium name="DOE Joint Genome Institute"/>
            <person name="Kuo A."/>
            <person name="Kohler A."/>
            <person name="Nagy L.G."/>
            <person name="Floudas D."/>
            <person name="Copeland A."/>
            <person name="Barry K.W."/>
            <person name="Cichocki N."/>
            <person name="Veneault-Fourrey C."/>
            <person name="LaButti K."/>
            <person name="Lindquist E.A."/>
            <person name="Lipzen A."/>
            <person name="Lundell T."/>
            <person name="Morin E."/>
            <person name="Murat C."/>
            <person name="Sun H."/>
            <person name="Tunlid A."/>
            <person name="Henrissat B."/>
            <person name="Grigoriev I.V."/>
            <person name="Hibbett D.S."/>
            <person name="Martin F."/>
            <person name="Nordberg H.P."/>
            <person name="Cantor M.N."/>
            <person name="Hua S.X."/>
        </authorList>
    </citation>
    <scope>NUCLEOTIDE SEQUENCE [LARGE SCALE GENOMIC DNA]</scope>
    <source>
        <strain evidence="4 5">LaAM-08-1</strain>
    </source>
</reference>
<dbReference type="AlphaFoldDB" id="A0A0C9XQT3"/>
<keyword evidence="3" id="KW-0496">Mitochondrion</keyword>
<dbReference type="PANTHER" id="PTHR28554">
    <property type="entry name" value="39S RIBOSOMAL PROTEIN L45, MITOCHONDRIAL"/>
    <property type="match status" value="1"/>
</dbReference>
<dbReference type="GO" id="GO:0005739">
    <property type="term" value="C:mitochondrion"/>
    <property type="evidence" value="ECO:0007669"/>
    <property type="project" value="UniProtKB-SubCell"/>
</dbReference>
<evidence type="ECO:0000313" key="4">
    <source>
        <dbReference type="EMBL" id="KIK00012.1"/>
    </source>
</evidence>
<protein>
    <recommendedName>
        <fullName evidence="6">Tim44-like domain-containing protein</fullName>
    </recommendedName>
</protein>
<dbReference type="EMBL" id="KN838634">
    <property type="protein sequence ID" value="KIK00012.1"/>
    <property type="molecule type" value="Genomic_DNA"/>
</dbReference>
<organism evidence="4 5">
    <name type="scientific">Laccaria amethystina LaAM-08-1</name>
    <dbReference type="NCBI Taxonomy" id="1095629"/>
    <lineage>
        <taxon>Eukaryota</taxon>
        <taxon>Fungi</taxon>
        <taxon>Dikarya</taxon>
        <taxon>Basidiomycota</taxon>
        <taxon>Agaricomycotina</taxon>
        <taxon>Agaricomycetes</taxon>
        <taxon>Agaricomycetidae</taxon>
        <taxon>Agaricales</taxon>
        <taxon>Agaricineae</taxon>
        <taxon>Hydnangiaceae</taxon>
        <taxon>Laccaria</taxon>
    </lineage>
</organism>
<dbReference type="OrthoDB" id="19619at2759"/>
<sequence length="252" mass="29117">MGTANSGIARKDVMIPASVTWKNFTIKGIFKQLFKNRQNDLKSAISLYVLAASDALPGISLEKTRWWQKLLWPYKAFTTQSVKPGAWMKPLAQVTLETYQKLNAAVARHEEKGVKMYTTSEYQRHMLDLTRSRKRGGFSFIWRFHNEVQPTRIVSLRVTDGYLGSETPRLGHRYLVHALVRLDTEQSLEIYDMRGNVLHEPAGPKTESGTTPAHPKRVTEYLVLEKRLWYNSPWVFREQLWEIPPGVEEKKA</sequence>
<dbReference type="Proteomes" id="UP000054477">
    <property type="component" value="Unassembled WGS sequence"/>
</dbReference>
<keyword evidence="2" id="KW-0809">Transit peptide</keyword>
<proteinExistence type="predicted"/>
<dbReference type="HOGENOM" id="CLU_056049_1_0_1"/>
<evidence type="ECO:0008006" key="6">
    <source>
        <dbReference type="Google" id="ProtNLM"/>
    </source>
</evidence>
<evidence type="ECO:0000256" key="2">
    <source>
        <dbReference type="ARBA" id="ARBA00022946"/>
    </source>
</evidence>
<evidence type="ECO:0000256" key="1">
    <source>
        <dbReference type="ARBA" id="ARBA00004173"/>
    </source>
</evidence>
<keyword evidence="5" id="KW-1185">Reference proteome</keyword>